<comment type="caution">
    <text evidence="2">The sequence shown here is derived from an EMBL/GenBank/DDBJ whole genome shotgun (WGS) entry which is preliminary data.</text>
</comment>
<dbReference type="Proteomes" id="UP001175227">
    <property type="component" value="Unassembled WGS sequence"/>
</dbReference>
<keyword evidence="3" id="KW-1185">Reference proteome</keyword>
<proteinExistence type="predicted"/>
<dbReference type="Gene3D" id="3.40.50.1460">
    <property type="match status" value="1"/>
</dbReference>
<reference evidence="2" key="1">
    <citation type="submission" date="2023-06" db="EMBL/GenBank/DDBJ databases">
        <authorList>
            <consortium name="Lawrence Berkeley National Laboratory"/>
            <person name="Ahrendt S."/>
            <person name="Sahu N."/>
            <person name="Indic B."/>
            <person name="Wong-Bajracharya J."/>
            <person name="Merenyi Z."/>
            <person name="Ke H.-M."/>
            <person name="Monk M."/>
            <person name="Kocsube S."/>
            <person name="Drula E."/>
            <person name="Lipzen A."/>
            <person name="Balint B."/>
            <person name="Henrissat B."/>
            <person name="Andreopoulos B."/>
            <person name="Martin F.M."/>
            <person name="Harder C.B."/>
            <person name="Rigling D."/>
            <person name="Ford K.L."/>
            <person name="Foster G.D."/>
            <person name="Pangilinan J."/>
            <person name="Papanicolaou A."/>
            <person name="Barry K."/>
            <person name="LaButti K."/>
            <person name="Viragh M."/>
            <person name="Koriabine M."/>
            <person name="Yan M."/>
            <person name="Riley R."/>
            <person name="Champramary S."/>
            <person name="Plett K.L."/>
            <person name="Tsai I.J."/>
            <person name="Slot J."/>
            <person name="Sipos G."/>
            <person name="Plett J."/>
            <person name="Nagy L.G."/>
            <person name="Grigoriev I.V."/>
        </authorList>
    </citation>
    <scope>NUCLEOTIDE SEQUENCE</scope>
    <source>
        <strain evidence="2">ICMP 16352</strain>
    </source>
</reference>
<evidence type="ECO:0000313" key="2">
    <source>
        <dbReference type="EMBL" id="KAK0457622.1"/>
    </source>
</evidence>
<feature type="region of interest" description="Disordered" evidence="1">
    <location>
        <begin position="1"/>
        <end position="26"/>
    </location>
</feature>
<gene>
    <name evidence="2" type="ORF">IW261DRAFT_1661142</name>
</gene>
<protein>
    <submittedName>
        <fullName evidence="2">Uncharacterized protein</fullName>
    </submittedName>
</protein>
<dbReference type="EMBL" id="JAUEPR010000384">
    <property type="protein sequence ID" value="KAK0457622.1"/>
    <property type="molecule type" value="Genomic_DNA"/>
</dbReference>
<name>A0AA39N4I1_9AGAR</name>
<evidence type="ECO:0000256" key="1">
    <source>
        <dbReference type="SAM" id="MobiDB-lite"/>
    </source>
</evidence>
<accession>A0AA39N4I1</accession>
<sequence length="184" mass="21002">MHKRTTQTHNSPGPTRDNDNTPIPDISDREFNAILTHIYQAKGNPITVILDCCHTANLNRSMIDEGACAMPPLPRTSFDKMLHVAEQNMRQFPNYHSIMDEDWLPNMDSHVILAPCREYQLTTERRQGSGFHGVFTHSLLCTLRSGLLTKDATYTDLIDVLPWSYFQMPVVAGKHKGTCLWYQN</sequence>
<evidence type="ECO:0000313" key="3">
    <source>
        <dbReference type="Proteomes" id="UP001175227"/>
    </source>
</evidence>
<dbReference type="AlphaFoldDB" id="A0AA39N4I1"/>
<organism evidence="2 3">
    <name type="scientific">Armillaria novae-zelandiae</name>
    <dbReference type="NCBI Taxonomy" id="153914"/>
    <lineage>
        <taxon>Eukaryota</taxon>
        <taxon>Fungi</taxon>
        <taxon>Dikarya</taxon>
        <taxon>Basidiomycota</taxon>
        <taxon>Agaricomycotina</taxon>
        <taxon>Agaricomycetes</taxon>
        <taxon>Agaricomycetidae</taxon>
        <taxon>Agaricales</taxon>
        <taxon>Marasmiineae</taxon>
        <taxon>Physalacriaceae</taxon>
        <taxon>Armillaria</taxon>
    </lineage>
</organism>